<evidence type="ECO:0000259" key="3">
    <source>
        <dbReference type="Pfam" id="PF00266"/>
    </source>
</evidence>
<comment type="cofactor">
    <cofactor evidence="1">
        <name>pyridoxal 5'-phosphate</name>
        <dbReference type="ChEBI" id="CHEBI:597326"/>
    </cofactor>
</comment>
<keyword evidence="4" id="KW-0808">Transferase</keyword>
<evidence type="ECO:0000256" key="1">
    <source>
        <dbReference type="ARBA" id="ARBA00001933"/>
    </source>
</evidence>
<accession>A0A1G9SHV1</accession>
<dbReference type="Proteomes" id="UP000199226">
    <property type="component" value="Unassembled WGS sequence"/>
</dbReference>
<name>A0A1G9SHV1_9SPHI</name>
<organism evidence="4 5">
    <name type="scientific">Daejeonella rubra</name>
    <dbReference type="NCBI Taxonomy" id="990371"/>
    <lineage>
        <taxon>Bacteria</taxon>
        <taxon>Pseudomonadati</taxon>
        <taxon>Bacteroidota</taxon>
        <taxon>Sphingobacteriia</taxon>
        <taxon>Sphingobacteriales</taxon>
        <taxon>Sphingobacteriaceae</taxon>
        <taxon>Daejeonella</taxon>
    </lineage>
</organism>
<sequence length="404" mass="43902">MKRRDLLKGLTVLPLAGGILSGESAVGAELTAIASTAAKRDLFKELGIRTFINARATLTFMTGSLMQDEVIDAINSSSKRYCMLDELQDKVGAKIAELCHAEAATVTSGAFSAIMLGTAGVLSGNDPKKAAMIPHLEGSGMKTEVILQKGHNIGYYQAMKNCGVTMVWVETREELERAINDKTAMMAFMNCNTNSGQIKHKEWLEVAKKNNIPTLIDIAADVPPIENLWKFNDMGFDLVCLSGGKAIRGPQSSGVLMGKKDLIAAARVSASPRGSTIGRGHKVNKEEILGLYVAIDKFIRTGEEEWNFWLKQIAHIENAVKNIKSVKTRVFVPEIANATPNLEISWDPAILPVTGQQIQERLSKGEPGIELNAGKNNISLVTFIMVPGEEKIVAARIKEELSKV</sequence>
<dbReference type="AlphaFoldDB" id="A0A1G9SHV1"/>
<protein>
    <submittedName>
        <fullName evidence="4">L-seryl-tRNA(Ser) seleniumtransferase</fullName>
    </submittedName>
</protein>
<dbReference type="InterPro" id="IPR015421">
    <property type="entry name" value="PyrdxlP-dep_Trfase_major"/>
</dbReference>
<reference evidence="5" key="1">
    <citation type="submission" date="2016-10" db="EMBL/GenBank/DDBJ databases">
        <authorList>
            <person name="Varghese N."/>
            <person name="Submissions S."/>
        </authorList>
    </citation>
    <scope>NUCLEOTIDE SEQUENCE [LARGE SCALE GENOMIC DNA]</scope>
    <source>
        <strain evidence="5">DSM 24536</strain>
    </source>
</reference>
<evidence type="ECO:0000313" key="5">
    <source>
        <dbReference type="Proteomes" id="UP000199226"/>
    </source>
</evidence>
<gene>
    <name evidence="4" type="ORF">SAMN05421813_11068</name>
</gene>
<dbReference type="Gene3D" id="3.40.640.10">
    <property type="entry name" value="Type I PLP-dependent aspartate aminotransferase-like (Major domain)"/>
    <property type="match status" value="1"/>
</dbReference>
<dbReference type="STRING" id="990371.SAMN05421813_11068"/>
<dbReference type="InterPro" id="IPR000192">
    <property type="entry name" value="Aminotrans_V_dom"/>
</dbReference>
<dbReference type="EMBL" id="FNHH01000010">
    <property type="protein sequence ID" value="SDM35064.1"/>
    <property type="molecule type" value="Genomic_DNA"/>
</dbReference>
<dbReference type="PANTHER" id="PTHR32328">
    <property type="entry name" value="L-SERYL-TRNA(SEC) SELENIUM TRANSFERASE"/>
    <property type="match status" value="1"/>
</dbReference>
<proteinExistence type="predicted"/>
<keyword evidence="5" id="KW-1185">Reference proteome</keyword>
<evidence type="ECO:0000313" key="4">
    <source>
        <dbReference type="EMBL" id="SDM35064.1"/>
    </source>
</evidence>
<dbReference type="PANTHER" id="PTHR32328:SF0">
    <property type="entry name" value="L-SERYL-TRNA(SEC) SELENIUM TRANSFERASE"/>
    <property type="match status" value="1"/>
</dbReference>
<dbReference type="SUPFAM" id="SSF53383">
    <property type="entry name" value="PLP-dependent transferases"/>
    <property type="match status" value="1"/>
</dbReference>
<feature type="domain" description="Aminotransferase class V" evidence="3">
    <location>
        <begin position="89"/>
        <end position="266"/>
    </location>
</feature>
<dbReference type="Pfam" id="PF00266">
    <property type="entry name" value="Aminotran_5"/>
    <property type="match status" value="1"/>
</dbReference>
<dbReference type="RefSeq" id="WP_090704078.1">
    <property type="nucleotide sequence ID" value="NZ_FNHH01000010.1"/>
</dbReference>
<evidence type="ECO:0000256" key="2">
    <source>
        <dbReference type="ARBA" id="ARBA00022898"/>
    </source>
</evidence>
<dbReference type="GO" id="GO:0004125">
    <property type="term" value="F:L-seryl-tRNA(Sec) selenium transferase activity"/>
    <property type="evidence" value="ECO:0007669"/>
    <property type="project" value="TreeGrafter"/>
</dbReference>
<keyword evidence="2" id="KW-0663">Pyridoxal phosphate</keyword>
<dbReference type="InterPro" id="IPR015424">
    <property type="entry name" value="PyrdxlP-dep_Trfase"/>
</dbReference>
<dbReference type="OrthoDB" id="9787096at2"/>